<gene>
    <name evidence="7" type="ORF">Pa4123_41470</name>
</gene>
<dbReference type="SUPFAM" id="SSF49265">
    <property type="entry name" value="Fibronectin type III"/>
    <property type="match status" value="2"/>
</dbReference>
<evidence type="ECO:0000313" key="8">
    <source>
        <dbReference type="Proteomes" id="UP001144280"/>
    </source>
</evidence>
<evidence type="ECO:0000256" key="4">
    <source>
        <dbReference type="SAM" id="MobiDB-lite"/>
    </source>
</evidence>
<feature type="compositionally biased region" description="Polar residues" evidence="4">
    <location>
        <begin position="256"/>
        <end position="266"/>
    </location>
</feature>
<keyword evidence="5" id="KW-0812">Transmembrane</keyword>
<keyword evidence="2" id="KW-0378">Hydrolase</keyword>
<dbReference type="InterPro" id="IPR013783">
    <property type="entry name" value="Ig-like_fold"/>
</dbReference>
<feature type="compositionally biased region" description="Polar residues" evidence="4">
    <location>
        <begin position="421"/>
        <end position="432"/>
    </location>
</feature>
<keyword evidence="5" id="KW-1133">Transmembrane helix</keyword>
<dbReference type="PANTHER" id="PTHR13817:SF73">
    <property type="entry name" value="FIBRONECTIN TYPE-III DOMAIN-CONTAINING PROTEIN"/>
    <property type="match status" value="1"/>
</dbReference>
<evidence type="ECO:0000313" key="7">
    <source>
        <dbReference type="EMBL" id="GLH98872.1"/>
    </source>
</evidence>
<feature type="region of interest" description="Disordered" evidence="4">
    <location>
        <begin position="487"/>
        <end position="511"/>
    </location>
</feature>
<dbReference type="PRINTS" id="PR00014">
    <property type="entry name" value="FNTYPEIII"/>
</dbReference>
<keyword evidence="3" id="KW-0624">Polysaccharide degradation</keyword>
<dbReference type="InterPro" id="IPR036116">
    <property type="entry name" value="FN3_sf"/>
</dbReference>
<feature type="domain" description="Fibronectin type-III" evidence="6">
    <location>
        <begin position="603"/>
        <end position="690"/>
    </location>
</feature>
<dbReference type="InterPro" id="IPR050964">
    <property type="entry name" value="Striated_Muscle_Regulatory"/>
</dbReference>
<evidence type="ECO:0000256" key="5">
    <source>
        <dbReference type="SAM" id="Phobius"/>
    </source>
</evidence>
<keyword evidence="1" id="KW-0677">Repeat</keyword>
<dbReference type="InterPro" id="IPR015943">
    <property type="entry name" value="WD40/YVTN_repeat-like_dom_sf"/>
</dbReference>
<keyword evidence="2" id="KW-0326">Glycosidase</keyword>
<keyword evidence="8" id="KW-1185">Reference proteome</keyword>
<dbReference type="SMART" id="SM00060">
    <property type="entry name" value="FN3"/>
    <property type="match status" value="4"/>
</dbReference>
<evidence type="ECO:0000259" key="6">
    <source>
        <dbReference type="PROSITE" id="PS50853"/>
    </source>
</evidence>
<evidence type="ECO:0000256" key="3">
    <source>
        <dbReference type="ARBA" id="ARBA00023326"/>
    </source>
</evidence>
<comment type="caution">
    <text evidence="7">The sequence shown here is derived from an EMBL/GenBank/DDBJ whole genome shotgun (WGS) entry which is preliminary data.</text>
</comment>
<dbReference type="Gene3D" id="2.130.10.10">
    <property type="entry name" value="YVTN repeat-like/Quinoprotein amine dehydrogenase"/>
    <property type="match status" value="1"/>
</dbReference>
<name>A0ABQ5QXV6_9ACTN</name>
<dbReference type="InterPro" id="IPR011044">
    <property type="entry name" value="Quino_amine_DH_bsu"/>
</dbReference>
<keyword evidence="5" id="KW-0472">Membrane</keyword>
<evidence type="ECO:0000256" key="2">
    <source>
        <dbReference type="ARBA" id="ARBA00023295"/>
    </source>
</evidence>
<reference evidence="7" key="1">
    <citation type="submission" date="2022-12" db="EMBL/GenBank/DDBJ databases">
        <title>New Phytohabitans aurantiacus sp. RD004123 nov., an actinomycete isolated from soil.</title>
        <authorList>
            <person name="Triningsih D.W."/>
            <person name="Harunari E."/>
            <person name="Igarashi Y."/>
        </authorList>
    </citation>
    <scope>NUCLEOTIDE SEQUENCE</scope>
    <source>
        <strain evidence="7">RD004123</strain>
    </source>
</reference>
<proteinExistence type="predicted"/>
<dbReference type="SUPFAM" id="SSF50969">
    <property type="entry name" value="YVTN repeat-like/Quinoprotein amine dehydrogenase"/>
    <property type="match status" value="1"/>
</dbReference>
<dbReference type="EMBL" id="BSDI01000019">
    <property type="protein sequence ID" value="GLH98872.1"/>
    <property type="molecule type" value="Genomic_DNA"/>
</dbReference>
<feature type="domain" description="Fibronectin type-III" evidence="6">
    <location>
        <begin position="506"/>
        <end position="602"/>
    </location>
</feature>
<organism evidence="7 8">
    <name type="scientific">Phytohabitans aurantiacus</name>
    <dbReference type="NCBI Taxonomy" id="3016789"/>
    <lineage>
        <taxon>Bacteria</taxon>
        <taxon>Bacillati</taxon>
        <taxon>Actinomycetota</taxon>
        <taxon>Actinomycetes</taxon>
        <taxon>Micromonosporales</taxon>
        <taxon>Micromonosporaceae</taxon>
    </lineage>
</organism>
<dbReference type="Gene3D" id="2.60.40.10">
    <property type="entry name" value="Immunoglobulins"/>
    <property type="match status" value="4"/>
</dbReference>
<feature type="domain" description="Fibronectin type-III" evidence="6">
    <location>
        <begin position="414"/>
        <end position="503"/>
    </location>
</feature>
<evidence type="ECO:0000256" key="1">
    <source>
        <dbReference type="ARBA" id="ARBA00022737"/>
    </source>
</evidence>
<feature type="region of interest" description="Disordered" evidence="4">
    <location>
        <begin position="256"/>
        <end position="283"/>
    </location>
</feature>
<dbReference type="CDD" id="cd00063">
    <property type="entry name" value="FN3"/>
    <property type="match status" value="4"/>
</dbReference>
<dbReference type="PANTHER" id="PTHR13817">
    <property type="entry name" value="TITIN"/>
    <property type="match status" value="1"/>
</dbReference>
<feature type="compositionally biased region" description="Polar residues" evidence="4">
    <location>
        <begin position="492"/>
        <end position="501"/>
    </location>
</feature>
<sequence length="875" mass="90992">MVTTGNGTAEVAATKRRSLGRGGLVTIGTVVTLVAAMGLTILGLGAADHAVANYDASSWLWSSLRSEMARVNGTTGRVDTRLQIPKGQNHTMQVAQTDRFLILRDLNTGQVSSLDLATLQITATTKTTAGVGVSVALQEDAAFVIDAVQGIVRQLDPRTLAPIGEPVNYPPGLTGGQFDGDGNLWLAVPSEGTVSAVTAAPLPAEPVSAGGQGGGGLSPKRVRTVDVANPSHDLTISTLDHGVAVLNRTMKTLTTIDGDKQSSTPLTMDGLGSLPPRTNGTQVPVTVPEQRHVWAVDKGHVKDFGVPGKGSGLQPAVAWAGRFYAADNDSGTVYVFDTNGRPISQFKIEDARGPLEMEVRENYLFINAPNSQMATVVDDKHQVRTVDKYANDVLGGDPPPAPPPPKREDPPVSKPGAPRTVTATAGNTTARVSWSPAPPNGSAITRYVVEGADKEVSVGANQRSIEVTGLTNGEEYRFSVHAVNAKGAGPAKQSNPVTPTSEIPDAPTSVTAEARPDGTVLVKWPEANGQGYDIRKYAVTAVAAGATAPAGESTKTELVVPAGQLEYGNQYAFQVVSVNEKGGASEASPISNSVVPFTTPEKPESLTVTTVQNKAGTVKAAWAAAVENGRPITKYVVEAGGKKVDVTDGTSVEVGGFGEGETITVKVRAVNEAGEGAEATETARTVAKPGVTVTGKSATTSAVTVTFRVEDGGGNATCSLDAGGKTDSGSCTSLTVTGLSPGTAYDFTVSAKNAAGTTTAQGSQTTDAVFGIATCNNGPDGDQRTYCDSDRPNARNGNEIFASTSQSSNQVGWASPGSRLKAFCKKSGQNINAWIYNDNKESPWWIQVDYSGKNYIPWAWFDLEAGDNIDILPNC</sequence>
<feature type="region of interest" description="Disordered" evidence="4">
    <location>
        <begin position="390"/>
        <end position="437"/>
    </location>
</feature>
<dbReference type="InterPro" id="IPR003961">
    <property type="entry name" value="FN3_dom"/>
</dbReference>
<dbReference type="PROSITE" id="PS50853">
    <property type="entry name" value="FN3"/>
    <property type="match status" value="3"/>
</dbReference>
<protein>
    <recommendedName>
        <fullName evidence="6">Fibronectin type-III domain-containing protein</fullName>
    </recommendedName>
</protein>
<dbReference type="Proteomes" id="UP001144280">
    <property type="component" value="Unassembled WGS sequence"/>
</dbReference>
<keyword evidence="3" id="KW-0119">Carbohydrate metabolism</keyword>
<dbReference type="RefSeq" id="WP_281898116.1">
    <property type="nucleotide sequence ID" value="NZ_BSDI01000019.1"/>
</dbReference>
<accession>A0ABQ5QXV6</accession>
<dbReference type="Pfam" id="PF00041">
    <property type="entry name" value="fn3"/>
    <property type="match status" value="2"/>
</dbReference>
<feature type="transmembrane region" description="Helical" evidence="5">
    <location>
        <begin position="24"/>
        <end position="47"/>
    </location>
</feature>